<evidence type="ECO:0000313" key="1">
    <source>
        <dbReference type="EMBL" id="QRD06951.1"/>
    </source>
</evidence>
<proteinExistence type="predicted"/>
<dbReference type="AlphaFoldDB" id="A0A7U2IBW7"/>
<dbReference type="RefSeq" id="XP_001802865.1">
    <property type="nucleotide sequence ID" value="XM_001802813.1"/>
</dbReference>
<dbReference type="Proteomes" id="UP000663193">
    <property type="component" value="Chromosome 21"/>
</dbReference>
<evidence type="ECO:0000313" key="2">
    <source>
        <dbReference type="Proteomes" id="UP000663193"/>
    </source>
</evidence>
<gene>
    <name evidence="1" type="ORF">JI435_126440</name>
</gene>
<organism evidence="1 2">
    <name type="scientific">Phaeosphaeria nodorum (strain SN15 / ATCC MYA-4574 / FGSC 10173)</name>
    <name type="common">Glume blotch fungus</name>
    <name type="synonym">Parastagonospora nodorum</name>
    <dbReference type="NCBI Taxonomy" id="321614"/>
    <lineage>
        <taxon>Eukaryota</taxon>
        <taxon>Fungi</taxon>
        <taxon>Dikarya</taxon>
        <taxon>Ascomycota</taxon>
        <taxon>Pezizomycotina</taxon>
        <taxon>Dothideomycetes</taxon>
        <taxon>Pleosporomycetidae</taxon>
        <taxon>Pleosporales</taxon>
        <taxon>Pleosporineae</taxon>
        <taxon>Phaeosphaeriaceae</taxon>
        <taxon>Parastagonospora</taxon>
    </lineage>
</organism>
<accession>A0A7U2IBW7</accession>
<dbReference type="EMBL" id="CP069043">
    <property type="protein sequence ID" value="QRD06951.1"/>
    <property type="molecule type" value="Genomic_DNA"/>
</dbReference>
<protein>
    <submittedName>
        <fullName evidence="1">Uncharacterized protein</fullName>
    </submittedName>
</protein>
<dbReference type="VEuPathDB" id="FungiDB:JI435_126440"/>
<keyword evidence="2" id="KW-1185">Reference proteome</keyword>
<reference evidence="2" key="1">
    <citation type="journal article" date="2021" name="BMC Genomics">
        <title>Chromosome-level genome assembly and manually-curated proteome of model necrotroph Parastagonospora nodorum Sn15 reveals a genome-wide trove of candidate effector homologs, and redundancy of virulence-related functions within an accessory chromosome.</title>
        <authorList>
            <person name="Bertazzoni S."/>
            <person name="Jones D.A.B."/>
            <person name="Phan H.T."/>
            <person name="Tan K.-C."/>
            <person name="Hane J.K."/>
        </authorList>
    </citation>
    <scope>NUCLEOTIDE SEQUENCE [LARGE SCALE GENOMIC DNA]</scope>
    <source>
        <strain evidence="2">SN15 / ATCC MYA-4574 / FGSC 10173)</strain>
    </source>
</reference>
<dbReference type="KEGG" id="pno:SNOG_12644"/>
<dbReference type="OrthoDB" id="3743491at2759"/>
<dbReference type="OMA" id="GWHRSIN"/>
<sequence>MRNMSLYAFVCAFATSVAAMPASAGHGATGFYKRNAQYFYLRANYPDQPWHGRHVVALPTSHQLGFENFTVHPETPPLKFVPFRLRNGNFALQGEGSNEDPIKATYLAALKSTTGTRTASMAVMYFSKPSKHSETIFDACPEGYECAVDQWMFDAAVDNVYPNFRFEGFNGSWIPFKDAGTEGWHVYWKGDAGPSHPIQIDMVPVNGS</sequence>
<name>A0A7U2IBW7_PHANO</name>